<evidence type="ECO:0000256" key="1">
    <source>
        <dbReference type="ARBA" id="ARBA00007074"/>
    </source>
</evidence>
<dbReference type="Proteomes" id="UP000275225">
    <property type="component" value="Unassembled WGS sequence"/>
</dbReference>
<evidence type="ECO:0000256" key="2">
    <source>
        <dbReference type="ARBA" id="ARBA00022670"/>
    </source>
</evidence>
<dbReference type="Gene3D" id="3.90.1720.10">
    <property type="entry name" value="endopeptidase domain like (from Nostoc punctiforme)"/>
    <property type="match status" value="1"/>
</dbReference>
<evidence type="ECO:0000259" key="5">
    <source>
        <dbReference type="Pfam" id="PF00877"/>
    </source>
</evidence>
<dbReference type="Pfam" id="PF00877">
    <property type="entry name" value="NLPC_P60"/>
    <property type="match status" value="1"/>
</dbReference>
<dbReference type="OrthoDB" id="3732649at2"/>
<proteinExistence type="inferred from homology"/>
<dbReference type="EMBL" id="RQJX01000028">
    <property type="protein sequence ID" value="RQN02031.1"/>
    <property type="molecule type" value="Genomic_DNA"/>
</dbReference>
<evidence type="ECO:0000313" key="6">
    <source>
        <dbReference type="EMBL" id="RQN02031.1"/>
    </source>
</evidence>
<evidence type="ECO:0000313" key="7">
    <source>
        <dbReference type="Proteomes" id="UP000275225"/>
    </source>
</evidence>
<organism evidence="6 7">
    <name type="scientific">Aeromicrobium camelliae</name>
    <dbReference type="NCBI Taxonomy" id="1538144"/>
    <lineage>
        <taxon>Bacteria</taxon>
        <taxon>Bacillati</taxon>
        <taxon>Actinomycetota</taxon>
        <taxon>Actinomycetes</taxon>
        <taxon>Propionibacteriales</taxon>
        <taxon>Nocardioidaceae</taxon>
        <taxon>Aeromicrobium</taxon>
    </lineage>
</organism>
<keyword evidence="7" id="KW-1185">Reference proteome</keyword>
<protein>
    <recommendedName>
        <fullName evidence="5">NlpC/P60 domain-containing protein</fullName>
    </recommendedName>
</protein>
<name>A0A3N6YW90_9ACTN</name>
<evidence type="ECO:0000256" key="3">
    <source>
        <dbReference type="ARBA" id="ARBA00022801"/>
    </source>
</evidence>
<dbReference type="SUPFAM" id="SSF54001">
    <property type="entry name" value="Cysteine proteinases"/>
    <property type="match status" value="1"/>
</dbReference>
<dbReference type="AlphaFoldDB" id="A0A3N6YW90"/>
<dbReference type="GO" id="GO:0006508">
    <property type="term" value="P:proteolysis"/>
    <property type="evidence" value="ECO:0007669"/>
    <property type="project" value="UniProtKB-KW"/>
</dbReference>
<dbReference type="GO" id="GO:0008234">
    <property type="term" value="F:cysteine-type peptidase activity"/>
    <property type="evidence" value="ECO:0007669"/>
    <property type="project" value="UniProtKB-KW"/>
</dbReference>
<evidence type="ECO:0000256" key="4">
    <source>
        <dbReference type="ARBA" id="ARBA00022807"/>
    </source>
</evidence>
<dbReference type="InterPro" id="IPR000064">
    <property type="entry name" value="NLP_P60_dom"/>
</dbReference>
<sequence>MNRSGLTSVLVGGASVTLVAGLAIGLPIMQGNAATCAPLELGNVETAGLDGWNDEQLSNAAIIVKVGAEKGISARGQTIAVMTAIGESSLINIDRGDAVGPDSRGLFQQRDNGAWGSYEDRMNPAKAAAMFYDALLRVDGWEELDPTLAAHRVQRNADPYHYEKYWSDALAIVAALSETSIDEAAAITGPNCSPDAANVVWTSGEDCDFGPLDNPRSCEEALAEAARIATAAPCTNEVRGGSWRRRCLEFVARAYGYTYSGVPTARAMHDELAAQGLVSKSDDIPAGALVFFDSSDPAGHVALYAGNGQAFSNDYVRSGCIDLTPMDQMGSGGRYLGWAPPVFTKGG</sequence>
<comment type="caution">
    <text evidence="6">The sequence shown here is derived from an EMBL/GenBank/DDBJ whole genome shotgun (WGS) entry which is preliminary data.</text>
</comment>
<feature type="domain" description="NlpC/P60" evidence="5">
    <location>
        <begin position="247"/>
        <end position="314"/>
    </location>
</feature>
<reference evidence="6 7" key="1">
    <citation type="submission" date="2018-11" db="EMBL/GenBank/DDBJ databases">
        <authorList>
            <person name="Li F."/>
        </authorList>
    </citation>
    <scope>NUCLEOTIDE SEQUENCE [LARGE SCALE GENOMIC DNA]</scope>
    <source>
        <strain evidence="6 7">YS17T</strain>
    </source>
</reference>
<dbReference type="InterPro" id="IPR038765">
    <property type="entry name" value="Papain-like_cys_pep_sf"/>
</dbReference>
<keyword evidence="4" id="KW-0788">Thiol protease</keyword>
<keyword evidence="2" id="KW-0645">Protease</keyword>
<comment type="similarity">
    <text evidence="1">Belongs to the peptidase C40 family.</text>
</comment>
<gene>
    <name evidence="6" type="ORF">EHW97_14850</name>
</gene>
<keyword evidence="3" id="KW-0378">Hydrolase</keyword>
<accession>A0A3N6YW90</accession>